<dbReference type="OrthoDB" id="9808126at2"/>
<keyword evidence="6 12" id="KW-0698">rRNA processing</keyword>
<evidence type="ECO:0000256" key="2">
    <source>
        <dbReference type="ARBA" id="ARBA00005528"/>
    </source>
</evidence>
<dbReference type="GO" id="GO:0070042">
    <property type="term" value="F:rRNA (uridine-N3-)-methyltransferase activity"/>
    <property type="evidence" value="ECO:0007669"/>
    <property type="project" value="TreeGrafter"/>
</dbReference>
<dbReference type="Gene3D" id="3.40.1280.10">
    <property type="match status" value="1"/>
</dbReference>
<evidence type="ECO:0000256" key="7">
    <source>
        <dbReference type="ARBA" id="ARBA00022603"/>
    </source>
</evidence>
<evidence type="ECO:0000256" key="12">
    <source>
        <dbReference type="PIRNR" id="PIRNR015601"/>
    </source>
</evidence>
<dbReference type="CDD" id="cd18084">
    <property type="entry name" value="RsmE-like"/>
    <property type="match status" value="1"/>
</dbReference>
<evidence type="ECO:0000256" key="5">
    <source>
        <dbReference type="ARBA" id="ARBA00022490"/>
    </source>
</evidence>
<comment type="function">
    <text evidence="10 12">Specifically methylates the N3 position of the uracil ring of uridine 1498 (m3U1498) in 16S rRNA. Acts on the fully assembled 30S ribosomal subunit.</text>
</comment>
<keyword evidence="7 12" id="KW-0489">Methyltransferase</keyword>
<keyword evidence="8 12" id="KW-0808">Transferase</keyword>
<reference evidence="15 16" key="1">
    <citation type="submission" date="2014-03" db="EMBL/GenBank/DDBJ databases">
        <title>Genomics of Bifidobacteria.</title>
        <authorList>
            <person name="Ventura M."/>
            <person name="Milani C."/>
            <person name="Lugli G.A."/>
        </authorList>
    </citation>
    <scope>NUCLEOTIDE SEQUENCE [LARGE SCALE GENOMIC DNA]</scope>
    <source>
        <strain evidence="15 16">DSM 22767</strain>
    </source>
</reference>
<keyword evidence="5 12" id="KW-0963">Cytoplasm</keyword>
<dbReference type="RefSeq" id="WP_033520284.1">
    <property type="nucleotide sequence ID" value="NZ_JDUS01000001.1"/>
</dbReference>
<dbReference type="NCBIfam" id="NF008693">
    <property type="entry name" value="PRK11713.2-3"/>
    <property type="match status" value="1"/>
</dbReference>
<evidence type="ECO:0000256" key="11">
    <source>
        <dbReference type="ARBA" id="ARBA00047944"/>
    </source>
</evidence>
<dbReference type="EMBL" id="JGYP01000001">
    <property type="protein sequence ID" value="KFI46757.1"/>
    <property type="molecule type" value="Genomic_DNA"/>
</dbReference>
<dbReference type="PIRSF" id="PIRSF015601">
    <property type="entry name" value="MTase_slr0722"/>
    <property type="match status" value="1"/>
</dbReference>
<evidence type="ECO:0000313" key="16">
    <source>
        <dbReference type="Proteomes" id="UP000029096"/>
    </source>
</evidence>
<dbReference type="Pfam" id="PF04452">
    <property type="entry name" value="Methyltrans_RNA"/>
    <property type="match status" value="1"/>
</dbReference>
<proteinExistence type="inferred from homology"/>
<protein>
    <recommendedName>
        <fullName evidence="4 12">Ribosomal RNA small subunit methyltransferase E</fullName>
        <ecNumber evidence="3 12">2.1.1.193</ecNumber>
    </recommendedName>
</protein>
<sequence>MTTPLFVIDPAHDDVPLNRDGLHPGWSLTLPASVRRHAIAAMRLTDGDELELSDGAGLRIRARLSDAQNGVAEVTGFNTEPQPVTRLKLVQALAKTGHDLAAVDMATQIGVDAVVPWRAARSIAKFKAGRTDEKWRQTLVAATEQSRRAWAPELGECASDKDVIAMCRRACVHGEMVIVLHQDATASWADVEANVAQMAGRCVEDGRPRAVAVVVGPEGGISEEEVETFVDAGAVSCVLGANILRASTAGPVALALLARALGRFA</sequence>
<dbReference type="GO" id="GO:0070475">
    <property type="term" value="P:rRNA base methylation"/>
    <property type="evidence" value="ECO:0007669"/>
    <property type="project" value="TreeGrafter"/>
</dbReference>
<evidence type="ECO:0000256" key="8">
    <source>
        <dbReference type="ARBA" id="ARBA00022679"/>
    </source>
</evidence>
<dbReference type="Pfam" id="PF20260">
    <property type="entry name" value="PUA_4"/>
    <property type="match status" value="1"/>
</dbReference>
<dbReference type="GO" id="GO:0005737">
    <property type="term" value="C:cytoplasm"/>
    <property type="evidence" value="ECO:0007669"/>
    <property type="project" value="UniProtKB-SubCell"/>
</dbReference>
<evidence type="ECO:0000256" key="4">
    <source>
        <dbReference type="ARBA" id="ARBA00013673"/>
    </source>
</evidence>
<evidence type="ECO:0000256" key="9">
    <source>
        <dbReference type="ARBA" id="ARBA00022691"/>
    </source>
</evidence>
<organism evidence="15 16">
    <name type="scientific">Bifidobacterium bohemicum DSM 22767</name>
    <dbReference type="NCBI Taxonomy" id="1437606"/>
    <lineage>
        <taxon>Bacteria</taxon>
        <taxon>Bacillati</taxon>
        <taxon>Actinomycetota</taxon>
        <taxon>Actinomycetes</taxon>
        <taxon>Bifidobacteriales</taxon>
        <taxon>Bifidobacteriaceae</taxon>
        <taxon>Bifidobacterium</taxon>
    </lineage>
</organism>
<evidence type="ECO:0000259" key="13">
    <source>
        <dbReference type="Pfam" id="PF04452"/>
    </source>
</evidence>
<comment type="catalytic activity">
    <reaction evidence="11 12">
        <text>uridine(1498) in 16S rRNA + S-adenosyl-L-methionine = N(3)-methyluridine(1498) in 16S rRNA + S-adenosyl-L-homocysteine + H(+)</text>
        <dbReference type="Rhea" id="RHEA:42920"/>
        <dbReference type="Rhea" id="RHEA-COMP:10283"/>
        <dbReference type="Rhea" id="RHEA-COMP:10284"/>
        <dbReference type="ChEBI" id="CHEBI:15378"/>
        <dbReference type="ChEBI" id="CHEBI:57856"/>
        <dbReference type="ChEBI" id="CHEBI:59789"/>
        <dbReference type="ChEBI" id="CHEBI:65315"/>
        <dbReference type="ChEBI" id="CHEBI:74502"/>
        <dbReference type="EC" id="2.1.1.193"/>
    </reaction>
</comment>
<evidence type="ECO:0000256" key="1">
    <source>
        <dbReference type="ARBA" id="ARBA00004496"/>
    </source>
</evidence>
<evidence type="ECO:0000256" key="3">
    <source>
        <dbReference type="ARBA" id="ARBA00012328"/>
    </source>
</evidence>
<dbReference type="InterPro" id="IPR015947">
    <property type="entry name" value="PUA-like_sf"/>
</dbReference>
<dbReference type="STRING" id="1437606.BBOH_0229"/>
<comment type="similarity">
    <text evidence="2 12">Belongs to the RNA methyltransferase RsmE family.</text>
</comment>
<feature type="domain" description="Ribosomal RNA small subunit methyltransferase E methyltransferase" evidence="13">
    <location>
        <begin position="82"/>
        <end position="257"/>
    </location>
</feature>
<dbReference type="AlphaFoldDB" id="A0A086ZJQ7"/>
<dbReference type="InterPro" id="IPR046887">
    <property type="entry name" value="RsmE_PUA-like"/>
</dbReference>
<evidence type="ECO:0000256" key="10">
    <source>
        <dbReference type="ARBA" id="ARBA00025699"/>
    </source>
</evidence>
<keyword evidence="16" id="KW-1185">Reference proteome</keyword>
<dbReference type="InterPro" id="IPR046886">
    <property type="entry name" value="RsmE_MTase_dom"/>
</dbReference>
<dbReference type="SUPFAM" id="SSF88697">
    <property type="entry name" value="PUA domain-like"/>
    <property type="match status" value="1"/>
</dbReference>
<comment type="subcellular location">
    <subcellularLocation>
        <location evidence="1 12">Cytoplasm</location>
    </subcellularLocation>
</comment>
<gene>
    <name evidence="15" type="ORF">BBOH_0229</name>
</gene>
<evidence type="ECO:0000313" key="15">
    <source>
        <dbReference type="EMBL" id="KFI46757.1"/>
    </source>
</evidence>
<dbReference type="Proteomes" id="UP000029096">
    <property type="component" value="Unassembled WGS sequence"/>
</dbReference>
<accession>A0A086ZJQ7</accession>
<dbReference type="eggNOG" id="COG1385">
    <property type="taxonomic scope" value="Bacteria"/>
</dbReference>
<dbReference type="InterPro" id="IPR029028">
    <property type="entry name" value="Alpha/beta_knot_MTases"/>
</dbReference>
<dbReference type="InterPro" id="IPR006700">
    <property type="entry name" value="RsmE"/>
</dbReference>
<dbReference type="SUPFAM" id="SSF75217">
    <property type="entry name" value="alpha/beta knot"/>
    <property type="match status" value="1"/>
</dbReference>
<comment type="caution">
    <text evidence="15">The sequence shown here is derived from an EMBL/GenBank/DDBJ whole genome shotgun (WGS) entry which is preliminary data.</text>
</comment>
<name>A0A086ZJQ7_9BIFI</name>
<evidence type="ECO:0000259" key="14">
    <source>
        <dbReference type="Pfam" id="PF20260"/>
    </source>
</evidence>
<dbReference type="NCBIfam" id="TIGR00046">
    <property type="entry name" value="RsmE family RNA methyltransferase"/>
    <property type="match status" value="1"/>
</dbReference>
<dbReference type="PANTHER" id="PTHR30027:SF3">
    <property type="entry name" value="16S RRNA (URACIL(1498)-N(3))-METHYLTRANSFERASE"/>
    <property type="match status" value="1"/>
</dbReference>
<dbReference type="InterPro" id="IPR029026">
    <property type="entry name" value="tRNA_m1G_MTases_N"/>
</dbReference>
<feature type="domain" description="Ribosomal RNA small subunit methyltransferase E PUA-like" evidence="14">
    <location>
        <begin position="35"/>
        <end position="68"/>
    </location>
</feature>
<dbReference type="EC" id="2.1.1.193" evidence="3 12"/>
<evidence type="ECO:0000256" key="6">
    <source>
        <dbReference type="ARBA" id="ARBA00022552"/>
    </source>
</evidence>
<keyword evidence="9 12" id="KW-0949">S-adenosyl-L-methionine</keyword>
<dbReference type="PANTHER" id="PTHR30027">
    <property type="entry name" value="RIBOSOMAL RNA SMALL SUBUNIT METHYLTRANSFERASE E"/>
    <property type="match status" value="1"/>
</dbReference>